<accession>A0ABX1MZY8</accession>
<protein>
    <submittedName>
        <fullName evidence="1">Uncharacterized protein</fullName>
    </submittedName>
</protein>
<evidence type="ECO:0000313" key="2">
    <source>
        <dbReference type="Proteomes" id="UP000652074"/>
    </source>
</evidence>
<dbReference type="EMBL" id="WTVR01000049">
    <property type="protein sequence ID" value="NMF90687.1"/>
    <property type="molecule type" value="Genomic_DNA"/>
</dbReference>
<evidence type="ECO:0000313" key="1">
    <source>
        <dbReference type="EMBL" id="NMF90687.1"/>
    </source>
</evidence>
<name>A0ABX1MZY8_9RHOO</name>
<comment type="caution">
    <text evidence="1">The sequence shown here is derived from an EMBL/GenBank/DDBJ whole genome shotgun (WGS) entry which is preliminary data.</text>
</comment>
<dbReference type="Proteomes" id="UP000652074">
    <property type="component" value="Unassembled WGS sequence"/>
</dbReference>
<sequence length="65" mass="7064">LETGRLVLDVTLDAAALPQGSPLELGLTAVVETLDGTLSYWALRHPSARPDFHLRDAFTLPLVRP</sequence>
<organism evidence="1 2">
    <name type="scientific">Aromatoleum petrolei</name>
    <dbReference type="NCBI Taxonomy" id="76116"/>
    <lineage>
        <taxon>Bacteria</taxon>
        <taxon>Pseudomonadati</taxon>
        <taxon>Pseudomonadota</taxon>
        <taxon>Betaproteobacteria</taxon>
        <taxon>Rhodocyclales</taxon>
        <taxon>Rhodocyclaceae</taxon>
        <taxon>Aromatoleum</taxon>
    </lineage>
</organism>
<feature type="non-terminal residue" evidence="1">
    <location>
        <position position="1"/>
    </location>
</feature>
<reference evidence="1 2" key="1">
    <citation type="submission" date="2019-12" db="EMBL/GenBank/DDBJ databases">
        <title>Comparative genomics gives insights into the taxonomy of the Azoarcus-Aromatoleum group and reveals separate origins of nif in the plant-associated Azoarcus and non-plant-associated Aromatoleum sub-groups.</title>
        <authorList>
            <person name="Lafos M."/>
            <person name="Maluk M."/>
            <person name="Batista M."/>
            <person name="Junghare M."/>
            <person name="Carmona M."/>
            <person name="Faoro H."/>
            <person name="Cruz L.M."/>
            <person name="Battistoni F."/>
            <person name="De Souza E."/>
            <person name="Pedrosa F."/>
            <person name="Chen W.-M."/>
            <person name="Poole P.S."/>
            <person name="Dixon R.A."/>
            <person name="James E.K."/>
        </authorList>
    </citation>
    <scope>NUCLEOTIDE SEQUENCE [LARGE SCALE GENOMIC DNA]</scope>
    <source>
        <strain evidence="1 2">ToN1</strain>
    </source>
</reference>
<keyword evidence="2" id="KW-1185">Reference proteome</keyword>
<proteinExistence type="predicted"/>
<gene>
    <name evidence="1" type="ORF">GPA26_19635</name>
</gene>